<keyword evidence="1" id="KW-0812">Transmembrane</keyword>
<sequence length="107" mass="12714">MEVRILYSRQPWRWQPMSGQSRLDHEGMPTTVLAHAYHPRHQHLNYVLFMFIYKRFYGFEGLSPIYILCFAIVAMAESDLYFTVLIPKLLRVEPIIMNCVFLLYNGV</sequence>
<comment type="caution">
    <text evidence="2">The sequence shown here is derived from an EMBL/GenBank/DDBJ whole genome shotgun (WGS) entry which is preliminary data.</text>
</comment>
<accession>A0A1Q3BHQ1</accession>
<feature type="transmembrane region" description="Helical" evidence="1">
    <location>
        <begin position="56"/>
        <end position="74"/>
    </location>
</feature>
<name>A0A1Q3BHQ1_CEPFO</name>
<organism evidence="2 3">
    <name type="scientific">Cephalotus follicularis</name>
    <name type="common">Albany pitcher plant</name>
    <dbReference type="NCBI Taxonomy" id="3775"/>
    <lineage>
        <taxon>Eukaryota</taxon>
        <taxon>Viridiplantae</taxon>
        <taxon>Streptophyta</taxon>
        <taxon>Embryophyta</taxon>
        <taxon>Tracheophyta</taxon>
        <taxon>Spermatophyta</taxon>
        <taxon>Magnoliopsida</taxon>
        <taxon>eudicotyledons</taxon>
        <taxon>Gunneridae</taxon>
        <taxon>Pentapetalae</taxon>
        <taxon>rosids</taxon>
        <taxon>fabids</taxon>
        <taxon>Oxalidales</taxon>
        <taxon>Cephalotaceae</taxon>
        <taxon>Cephalotus</taxon>
    </lineage>
</organism>
<evidence type="ECO:0000256" key="1">
    <source>
        <dbReference type="SAM" id="Phobius"/>
    </source>
</evidence>
<proteinExistence type="predicted"/>
<evidence type="ECO:0000313" key="3">
    <source>
        <dbReference type="Proteomes" id="UP000187406"/>
    </source>
</evidence>
<dbReference type="InParanoid" id="A0A1Q3BHQ1"/>
<dbReference type="Proteomes" id="UP000187406">
    <property type="component" value="Unassembled WGS sequence"/>
</dbReference>
<keyword evidence="3" id="KW-1185">Reference proteome</keyword>
<gene>
    <name evidence="2" type="ORF">CFOL_v3_10990</name>
</gene>
<keyword evidence="1" id="KW-1133">Transmembrane helix</keyword>
<protein>
    <submittedName>
        <fullName evidence="2">Uncharacterized protein</fullName>
    </submittedName>
</protein>
<dbReference type="AlphaFoldDB" id="A0A1Q3BHQ1"/>
<reference evidence="3" key="1">
    <citation type="submission" date="2016-04" db="EMBL/GenBank/DDBJ databases">
        <title>Cephalotus genome sequencing.</title>
        <authorList>
            <person name="Fukushima K."/>
            <person name="Hasebe M."/>
            <person name="Fang X."/>
        </authorList>
    </citation>
    <scope>NUCLEOTIDE SEQUENCE [LARGE SCALE GENOMIC DNA]</scope>
    <source>
        <strain evidence="3">cv. St1</strain>
    </source>
</reference>
<keyword evidence="1" id="KW-0472">Membrane</keyword>
<evidence type="ECO:0000313" key="2">
    <source>
        <dbReference type="EMBL" id="GAV67485.1"/>
    </source>
</evidence>
<dbReference type="EMBL" id="BDDD01000557">
    <property type="protein sequence ID" value="GAV67485.1"/>
    <property type="molecule type" value="Genomic_DNA"/>
</dbReference>